<dbReference type="InterPro" id="IPR001650">
    <property type="entry name" value="Helicase_C-like"/>
</dbReference>
<keyword evidence="2" id="KW-0255">Endonuclease</keyword>
<dbReference type="Proteomes" id="UP000316208">
    <property type="component" value="Unassembled WGS sequence"/>
</dbReference>
<comment type="caution">
    <text evidence="2">The sequence shown here is derived from an EMBL/GenBank/DDBJ whole genome shotgun (WGS) entry which is preliminary data.</text>
</comment>
<evidence type="ECO:0000259" key="1">
    <source>
        <dbReference type="PROSITE" id="PS51192"/>
    </source>
</evidence>
<dbReference type="InterPro" id="IPR006935">
    <property type="entry name" value="Helicase/UvrB_N"/>
</dbReference>
<feature type="domain" description="Helicase ATP-binding" evidence="1">
    <location>
        <begin position="34"/>
        <end position="205"/>
    </location>
</feature>
<dbReference type="InterPro" id="IPR050742">
    <property type="entry name" value="Helicase_Restrict-Modif_Enz"/>
</dbReference>
<gene>
    <name evidence="2" type="ORF">C7Y44_01500</name>
</gene>
<dbReference type="InterPro" id="IPR027417">
    <property type="entry name" value="P-loop_NTPase"/>
</dbReference>
<keyword evidence="2" id="KW-0540">Nuclease</keyword>
<dbReference type="CDD" id="cd18785">
    <property type="entry name" value="SF2_C"/>
    <property type="match status" value="1"/>
</dbReference>
<sequence length="621" mass="71968">MNLNYFIESMPNIESNQELREPQILAFQAIQDHFIQNNSREHALVILPTGVGKTGLMGIAPFGIAFGRVLIVTPQLVIKDAVLDSLDPEHPQNFWLARGVFKKFEDLPSVIEYDTKTSDWELNAANIVILNVHKLQERLENALINRVSPNFFDMIIIDEAHHSTAPTWEVALNYFSNAKVIKVTGTPNRSDGEKIEGKQIYKYPLNQAMASGYVKSLERIHYVPDQLFLTLDKKDGTLYSIDQIRDMNLKDEDWITRSVAYSIDCSLKVVEESVKLVMKKRASGVPHKIIAVACSIWHAEQIQELYESKGLAVALVHSRLKKDELNFRLKSIENHKVQVVIHVAKLGEGYDHKYLSIAAIFRPFRNTLPYEQFIGRVLRSIDPDEVVNSEDNIACVVHHKELGLEELWQYYKEEQKKSEVIKFINREEESERTTRKKVEKTTGDVLEDGIGKMERDNYIDTALLVERERRIKEETEKLEQLKKLLPNLPDEALIQMLRREEEGSATDKILRPDKYLFRKKRNLDDIIKKEMVPDLILKYNISKESNELTRSRLFSNNRYRWIPRKIKNNAGMLAAYFEFRINELVGNDDRTTWGPTEYESALKHVDELNQLVTKILDSEFE</sequence>
<dbReference type="InterPro" id="IPR014001">
    <property type="entry name" value="Helicase_ATP-bd"/>
</dbReference>
<name>A0ABY3AU98_PAEPP</name>
<dbReference type="Pfam" id="PF04851">
    <property type="entry name" value="ResIII"/>
    <property type="match status" value="1"/>
</dbReference>
<dbReference type="PROSITE" id="PS51192">
    <property type="entry name" value="HELICASE_ATP_BIND_1"/>
    <property type="match status" value="1"/>
</dbReference>
<protein>
    <submittedName>
        <fullName evidence="2">Restriction endonuclease subunit R</fullName>
    </submittedName>
</protein>
<dbReference type="RefSeq" id="WP_142542383.1">
    <property type="nucleotide sequence ID" value="NZ_SADY01000001.1"/>
</dbReference>
<dbReference type="PANTHER" id="PTHR47396:SF1">
    <property type="entry name" value="ATP-DEPENDENT HELICASE IRC3-RELATED"/>
    <property type="match status" value="1"/>
</dbReference>
<accession>A0ABY3AU98</accession>
<keyword evidence="3" id="KW-1185">Reference proteome</keyword>
<keyword evidence="2" id="KW-0378">Hydrolase</keyword>
<dbReference type="GO" id="GO:0004519">
    <property type="term" value="F:endonuclease activity"/>
    <property type="evidence" value="ECO:0007669"/>
    <property type="project" value="UniProtKB-KW"/>
</dbReference>
<dbReference type="SMART" id="SM00487">
    <property type="entry name" value="DEXDc"/>
    <property type="match status" value="1"/>
</dbReference>
<organism evidence="2 3">
    <name type="scientific">Paenibacillus popilliae</name>
    <name type="common">Bacillus popilliae</name>
    <dbReference type="NCBI Taxonomy" id="78057"/>
    <lineage>
        <taxon>Bacteria</taxon>
        <taxon>Bacillati</taxon>
        <taxon>Bacillota</taxon>
        <taxon>Bacilli</taxon>
        <taxon>Bacillales</taxon>
        <taxon>Paenibacillaceae</taxon>
        <taxon>Paenibacillus</taxon>
    </lineage>
</organism>
<dbReference type="Gene3D" id="3.40.50.300">
    <property type="entry name" value="P-loop containing nucleotide triphosphate hydrolases"/>
    <property type="match status" value="2"/>
</dbReference>
<dbReference type="SUPFAM" id="SSF52540">
    <property type="entry name" value="P-loop containing nucleoside triphosphate hydrolases"/>
    <property type="match status" value="1"/>
</dbReference>
<dbReference type="EMBL" id="SADY01000001">
    <property type="protein sequence ID" value="TQR46387.1"/>
    <property type="molecule type" value="Genomic_DNA"/>
</dbReference>
<dbReference type="PANTHER" id="PTHR47396">
    <property type="entry name" value="TYPE I RESTRICTION ENZYME ECOKI R PROTEIN"/>
    <property type="match status" value="1"/>
</dbReference>
<dbReference type="Pfam" id="PF00271">
    <property type="entry name" value="Helicase_C"/>
    <property type="match status" value="1"/>
</dbReference>
<evidence type="ECO:0000313" key="3">
    <source>
        <dbReference type="Proteomes" id="UP000316208"/>
    </source>
</evidence>
<evidence type="ECO:0000313" key="2">
    <source>
        <dbReference type="EMBL" id="TQR46387.1"/>
    </source>
</evidence>
<reference evidence="2 3" key="1">
    <citation type="submission" date="2018-03" db="EMBL/GenBank/DDBJ databases">
        <title>Aerobic endospore-forming bacteria genome sequencing and assembly.</title>
        <authorList>
            <person name="Cavalcante D.A."/>
            <person name="Driks A."/>
            <person name="Putonti C."/>
            <person name="De-Souza M.T."/>
        </authorList>
    </citation>
    <scope>NUCLEOTIDE SEQUENCE [LARGE SCALE GENOMIC DNA]</scope>
    <source>
        <strain evidence="2 3">SDF0028</strain>
    </source>
</reference>
<proteinExistence type="predicted"/>